<gene>
    <name evidence="4" type="ORF">Pla133_08710</name>
</gene>
<dbReference type="Proteomes" id="UP000316921">
    <property type="component" value="Chromosome"/>
</dbReference>
<dbReference type="RefSeq" id="WP_145062767.1">
    <property type="nucleotide sequence ID" value="NZ_CP036287.1"/>
</dbReference>
<evidence type="ECO:0000256" key="1">
    <source>
        <dbReference type="ARBA" id="ARBA00022729"/>
    </source>
</evidence>
<evidence type="ECO:0000259" key="3">
    <source>
        <dbReference type="Pfam" id="PF07593"/>
    </source>
</evidence>
<proteinExistence type="predicted"/>
<dbReference type="KEGG" id="pbap:Pla133_08710"/>
<keyword evidence="5" id="KW-1185">Reference proteome</keyword>
<protein>
    <submittedName>
        <fullName evidence="4">ASPIC and UnbV</fullName>
    </submittedName>
</protein>
<dbReference type="InterPro" id="IPR011519">
    <property type="entry name" value="UnbV_ASPIC"/>
</dbReference>
<dbReference type="Pfam" id="PF13517">
    <property type="entry name" value="FG-GAP_3"/>
    <property type="match status" value="2"/>
</dbReference>
<dbReference type="AlphaFoldDB" id="A0A518BFQ4"/>
<evidence type="ECO:0000313" key="4">
    <source>
        <dbReference type="EMBL" id="QDU65805.1"/>
    </source>
</evidence>
<dbReference type="PANTHER" id="PTHR16026:SF0">
    <property type="entry name" value="CARTILAGE ACIDIC PROTEIN 1"/>
    <property type="match status" value="1"/>
</dbReference>
<feature type="chain" id="PRO_5021777306" evidence="2">
    <location>
        <begin position="27"/>
        <end position="665"/>
    </location>
</feature>
<dbReference type="InterPro" id="IPR028994">
    <property type="entry name" value="Integrin_alpha_N"/>
</dbReference>
<reference evidence="4 5" key="1">
    <citation type="submission" date="2019-02" db="EMBL/GenBank/DDBJ databases">
        <title>Deep-cultivation of Planctomycetes and their phenomic and genomic characterization uncovers novel biology.</title>
        <authorList>
            <person name="Wiegand S."/>
            <person name="Jogler M."/>
            <person name="Boedeker C."/>
            <person name="Pinto D."/>
            <person name="Vollmers J."/>
            <person name="Rivas-Marin E."/>
            <person name="Kohn T."/>
            <person name="Peeters S.H."/>
            <person name="Heuer A."/>
            <person name="Rast P."/>
            <person name="Oberbeckmann S."/>
            <person name="Bunk B."/>
            <person name="Jeske O."/>
            <person name="Meyerdierks A."/>
            <person name="Storesund J.E."/>
            <person name="Kallscheuer N."/>
            <person name="Luecker S."/>
            <person name="Lage O.M."/>
            <person name="Pohl T."/>
            <person name="Merkel B.J."/>
            <person name="Hornburger P."/>
            <person name="Mueller R.-W."/>
            <person name="Bruemmer F."/>
            <person name="Labrenz M."/>
            <person name="Spormann A.M."/>
            <person name="Op den Camp H."/>
            <person name="Overmann J."/>
            <person name="Amann R."/>
            <person name="Jetten M.S.M."/>
            <person name="Mascher T."/>
            <person name="Medema M.H."/>
            <person name="Devos D.P."/>
            <person name="Kaster A.-K."/>
            <person name="Ovreas L."/>
            <person name="Rohde M."/>
            <person name="Galperin M.Y."/>
            <person name="Jogler C."/>
        </authorList>
    </citation>
    <scope>NUCLEOTIDE SEQUENCE [LARGE SCALE GENOMIC DNA]</scope>
    <source>
        <strain evidence="4 5">Pla133</strain>
    </source>
</reference>
<dbReference type="Gene3D" id="2.130.10.130">
    <property type="entry name" value="Integrin alpha, N-terminal"/>
    <property type="match status" value="2"/>
</dbReference>
<dbReference type="EMBL" id="CP036287">
    <property type="protein sequence ID" value="QDU65805.1"/>
    <property type="molecule type" value="Genomic_DNA"/>
</dbReference>
<dbReference type="SUPFAM" id="SSF69318">
    <property type="entry name" value="Integrin alpha N-terminal domain"/>
    <property type="match status" value="1"/>
</dbReference>
<accession>A0A518BFQ4</accession>
<dbReference type="Pfam" id="PF07593">
    <property type="entry name" value="UnbV_ASPIC"/>
    <property type="match status" value="1"/>
</dbReference>
<dbReference type="InterPro" id="IPR013517">
    <property type="entry name" value="FG-GAP"/>
</dbReference>
<evidence type="ECO:0000313" key="5">
    <source>
        <dbReference type="Proteomes" id="UP000316921"/>
    </source>
</evidence>
<name>A0A518BFQ4_9BACT</name>
<feature type="domain" description="ASPIC/UnbV" evidence="3">
    <location>
        <begin position="484"/>
        <end position="548"/>
    </location>
</feature>
<dbReference type="InterPro" id="IPR027039">
    <property type="entry name" value="Crtac1"/>
</dbReference>
<sequence length="665" mass="71137" precursor="true">MLPTTAFSALLGSAAAAALLAAPTQAQTWFTDQSDAYGVGYKHVDGNFSYAMGGGAAWFDYDNDGDEDLLATNSFGRHDMFRNDGGVFTEVTVESGVELGYITDTIGVMAGDYDGDGWIDVYLTNSGANILFHNNADGSFTDVAAAEGVAGDDWSSCSAWGDWDKDGDLDLYVGNYVDSLNFPYHFGGVNRYYENQGDVVGPRFVERAAELGIDDFALFGPSISGFPYISPEGQATAGCALSICSIDWDEDGDQDILVGNDFGQWVTPNKLYRNDLDLGGGLAFTDITEETNFDERPHYNMGINGADYDHDGDWDFYKSNLGDNLLLRNDKGLFADATYTAGVASGETADGTLLVSSWSIQWADFDLDTFEDLYVSNGVIPAAPFIKNDPRAANDLYLNDGDGTFTEVADELSGAADDGAGRGVAMCDVNRDGLLDFYLMNNGAPGVGIQSDFCRLFVANPAMVDPANGFLQLRLRGTTSNWEAFGSRIDALVDGVVLKRQLLGDPVFLCSSSREVHFGLGTASEVESVQIHWPQGTFQEIVGVPRNLQLEIFEPQVLMSGLQPTEFDGANKVVRFKVDLASVAAGDEAYGVLLQVRFGEGGPIVHQASAGGVLGGGGSTTQTFEVPVTPSIIAAITGQGFEFDVRAYVVAGTAVDSRRNVDPIP</sequence>
<organism evidence="4 5">
    <name type="scientific">Engelhardtia mirabilis</name>
    <dbReference type="NCBI Taxonomy" id="2528011"/>
    <lineage>
        <taxon>Bacteria</taxon>
        <taxon>Pseudomonadati</taxon>
        <taxon>Planctomycetota</taxon>
        <taxon>Planctomycetia</taxon>
        <taxon>Planctomycetia incertae sedis</taxon>
        <taxon>Engelhardtia</taxon>
    </lineage>
</organism>
<feature type="signal peptide" evidence="2">
    <location>
        <begin position="1"/>
        <end position="26"/>
    </location>
</feature>
<keyword evidence="1 2" id="KW-0732">Signal</keyword>
<evidence type="ECO:0000256" key="2">
    <source>
        <dbReference type="SAM" id="SignalP"/>
    </source>
</evidence>
<dbReference type="PANTHER" id="PTHR16026">
    <property type="entry name" value="CARTILAGE ACIDIC PROTEIN 1"/>
    <property type="match status" value="1"/>
</dbReference>